<dbReference type="SUPFAM" id="SSF51735">
    <property type="entry name" value="NAD(P)-binding Rossmann-fold domains"/>
    <property type="match status" value="1"/>
</dbReference>
<evidence type="ECO:0000313" key="6">
    <source>
        <dbReference type="Proteomes" id="UP000595140"/>
    </source>
</evidence>
<protein>
    <recommendedName>
        <fullName evidence="4">Enoyl reductase (ER) domain-containing protein</fullName>
    </recommendedName>
</protein>
<dbReference type="PROSITE" id="PS01162">
    <property type="entry name" value="QOR_ZETA_CRYSTAL"/>
    <property type="match status" value="1"/>
</dbReference>
<dbReference type="PANTHER" id="PTHR44573">
    <property type="entry name" value="NADPH-DEPENDENT ALKENAL/ONE OXIDOREDUCTASE, CHLOROPLASTIC"/>
    <property type="match status" value="1"/>
</dbReference>
<dbReference type="InterPro" id="IPR036291">
    <property type="entry name" value="NAD(P)-bd_dom_sf"/>
</dbReference>
<evidence type="ECO:0000256" key="2">
    <source>
        <dbReference type="ARBA" id="ARBA00023002"/>
    </source>
</evidence>
<dbReference type="Gene3D" id="3.40.50.720">
    <property type="entry name" value="NAD(P)-binding Rossmann-like Domain"/>
    <property type="match status" value="1"/>
</dbReference>
<accession>A0A484MW42</accession>
<evidence type="ECO:0000259" key="4">
    <source>
        <dbReference type="SMART" id="SM00829"/>
    </source>
</evidence>
<sequence length="247" mass="26279">MEMKGWVYAEYGGVEKMKLEENVGVPEIRYDEDGDVLIRVCAAALNPVDFKRREGKFRASDSPLPAASLPLALETAYEGLQRVGFSSGMSILVLGGAGGVGSLVIQLAKNVFGASKVAATSSTPKLELLKSLGADLAIDYTKSNFEDLLDKFDVVYDAVGQGERAVKAVKSGGSMVVLTGAVTPPGFRFVVTSKGEVLTRLAPFLETGKVKPVIDPKGPFPFDKVAEAFSYLQTGHATGKVVIYPIQ</sequence>
<evidence type="ECO:0000256" key="3">
    <source>
        <dbReference type="ARBA" id="ARBA00023027"/>
    </source>
</evidence>
<dbReference type="EMBL" id="OOIL02004817">
    <property type="protein sequence ID" value="VFQ93172.1"/>
    <property type="molecule type" value="Genomic_DNA"/>
</dbReference>
<reference evidence="5 6" key="1">
    <citation type="submission" date="2018-04" db="EMBL/GenBank/DDBJ databases">
        <authorList>
            <person name="Vogel A."/>
        </authorList>
    </citation>
    <scope>NUCLEOTIDE SEQUENCE [LARGE SCALE GENOMIC DNA]</scope>
</reference>
<proteinExistence type="inferred from homology"/>
<dbReference type="InterPro" id="IPR002364">
    <property type="entry name" value="Quin_OxRdtase/zeta-crystal_CS"/>
</dbReference>
<dbReference type="GO" id="GO:0008270">
    <property type="term" value="F:zinc ion binding"/>
    <property type="evidence" value="ECO:0007669"/>
    <property type="project" value="InterPro"/>
</dbReference>
<dbReference type="Proteomes" id="UP000595140">
    <property type="component" value="Unassembled WGS sequence"/>
</dbReference>
<organism evidence="5 6">
    <name type="scientific">Cuscuta campestris</name>
    <dbReference type="NCBI Taxonomy" id="132261"/>
    <lineage>
        <taxon>Eukaryota</taxon>
        <taxon>Viridiplantae</taxon>
        <taxon>Streptophyta</taxon>
        <taxon>Embryophyta</taxon>
        <taxon>Tracheophyta</taxon>
        <taxon>Spermatophyta</taxon>
        <taxon>Magnoliopsida</taxon>
        <taxon>eudicotyledons</taxon>
        <taxon>Gunneridae</taxon>
        <taxon>Pentapetalae</taxon>
        <taxon>asterids</taxon>
        <taxon>lamiids</taxon>
        <taxon>Solanales</taxon>
        <taxon>Convolvulaceae</taxon>
        <taxon>Cuscuteae</taxon>
        <taxon>Cuscuta</taxon>
        <taxon>Cuscuta subgen. Grammica</taxon>
        <taxon>Cuscuta sect. Cleistogrammica</taxon>
    </lineage>
</organism>
<dbReference type="InterPro" id="IPR020843">
    <property type="entry name" value="ER"/>
</dbReference>
<evidence type="ECO:0000313" key="5">
    <source>
        <dbReference type="EMBL" id="VFQ93172.1"/>
    </source>
</evidence>
<dbReference type="SUPFAM" id="SSF50129">
    <property type="entry name" value="GroES-like"/>
    <property type="match status" value="1"/>
</dbReference>
<dbReference type="PANTHER" id="PTHR44573:SF1">
    <property type="entry name" value="NADPH-DEPENDENT ALKENAL_ONE OXIDOREDUCTASE, CHLOROPLASTIC"/>
    <property type="match status" value="1"/>
</dbReference>
<dbReference type="Gene3D" id="3.90.180.10">
    <property type="entry name" value="Medium-chain alcohol dehydrogenases, catalytic domain"/>
    <property type="match status" value="2"/>
</dbReference>
<dbReference type="AlphaFoldDB" id="A0A484MW42"/>
<name>A0A484MW42_9ASTE</name>
<dbReference type="InterPro" id="IPR044626">
    <property type="entry name" value="AOR-like"/>
</dbReference>
<dbReference type="Pfam" id="PF13602">
    <property type="entry name" value="ADH_zinc_N_2"/>
    <property type="match status" value="1"/>
</dbReference>
<keyword evidence="6" id="KW-1185">Reference proteome</keyword>
<dbReference type="InterPro" id="IPR011032">
    <property type="entry name" value="GroES-like_sf"/>
</dbReference>
<evidence type="ECO:0000256" key="1">
    <source>
        <dbReference type="ARBA" id="ARBA00010371"/>
    </source>
</evidence>
<dbReference type="SMART" id="SM00829">
    <property type="entry name" value="PKS_ER"/>
    <property type="match status" value="1"/>
</dbReference>
<feature type="domain" description="Enoyl reductase (ER)" evidence="4">
    <location>
        <begin position="12"/>
        <end position="243"/>
    </location>
</feature>
<keyword evidence="3" id="KW-0520">NAD</keyword>
<dbReference type="OrthoDB" id="48317at2759"/>
<comment type="similarity">
    <text evidence="1">Belongs to the zinc-containing alcohol dehydrogenase family. Quinone oxidoreductase subfamily.</text>
</comment>
<keyword evidence="2" id="KW-0560">Oxidoreductase</keyword>
<gene>
    <name evidence="5" type="ORF">CCAM_LOCUS34948</name>
</gene>
<dbReference type="GO" id="GO:0016628">
    <property type="term" value="F:oxidoreductase activity, acting on the CH-CH group of donors, NAD or NADP as acceptor"/>
    <property type="evidence" value="ECO:0007669"/>
    <property type="project" value="InterPro"/>
</dbReference>